<sequence>MKNTFIRTAAALALMGFALPSLHAQDTPAPTEEEIKEAKKIGYSPYPGQDFPNQVLFGETHLHTSYSTDAGMVGCTLTPEDAYRFAMGEEVTSSTGVPARLNRPLDFLVVSDHAENLGLSPAIAVSDPDLLKNAWGKKQHDLVKSGTEGALQAYENWMAKNAARDNPLADMPEMMENYWKKIIEAAEKYNSPGRFTAFIGYEWTSMPDGNNIHRNIIFRDGGDKASQVLPFSQYDSFDPEDLWKWMAAYEKKTGGRLLAIPHNGNLSNGLMFDDQTYTGDPLTEEYAKRRMKWEPIYEITQMKGDGEAHPMFSPDDEFADYETWDRGSFGPQPKTKDMLPKEYAREAWKRGLVYEAKLGANPFKFGVIGSTDSHTALSTAEEDNYFGKVSLLEPSAAPVRFEEVVAGRPAPKGSQSYASQIGAAGIAAVWARENTREAIWDAMARKEVFATTGTRIRVRVFGGFDFSEKDLLRSDFAKNGYDKGVPMGGDLKKSDKAPSFLVRALRDPDGANLDRIQMIKGWADAKGKTHEKVYDLAVSGGRTIGTDGRSKEPVGNTVNVEQATYDNSIGAVALDAYWKDPDFDPAQKAFYYVRVIEIPTPRWTTIDAKVFGVKRPDNVPTTIQERAYTSPIWYTPQ</sequence>
<evidence type="ECO:0000256" key="1">
    <source>
        <dbReference type="SAM" id="SignalP"/>
    </source>
</evidence>
<name>A0A6P1T5Y5_9GAMM</name>
<feature type="chain" id="PRO_5044645455" evidence="1">
    <location>
        <begin position="25"/>
        <end position="637"/>
    </location>
</feature>
<accession>A0A6P1T5Y5</accession>
<evidence type="ECO:0000313" key="3">
    <source>
        <dbReference type="EMBL" id="QHQ38234.1"/>
    </source>
</evidence>
<dbReference type="Pfam" id="PF12228">
    <property type="entry name" value="DUF3604"/>
    <property type="match status" value="1"/>
</dbReference>
<dbReference type="Gene3D" id="3.20.20.140">
    <property type="entry name" value="Metal-dependent hydrolases"/>
    <property type="match status" value="1"/>
</dbReference>
<dbReference type="AlphaFoldDB" id="A0A6P1T5Y5"/>
<reference evidence="3 4" key="1">
    <citation type="submission" date="2020-01" db="EMBL/GenBank/DDBJ databases">
        <title>The possibility of degradation of plastic by Microbulbifer hydrolyticus IRE-31.</title>
        <authorList>
            <person name="Liu L."/>
        </authorList>
    </citation>
    <scope>NUCLEOTIDE SEQUENCE [LARGE SCALE GENOMIC DNA]</scope>
    <source>
        <strain evidence="3 4">IRE-31</strain>
    </source>
</reference>
<dbReference type="SUPFAM" id="SSF89550">
    <property type="entry name" value="PHP domain-like"/>
    <property type="match status" value="1"/>
</dbReference>
<protein>
    <submittedName>
        <fullName evidence="3">DUF3604 domain-containing protein</fullName>
    </submittedName>
</protein>
<dbReference type="Proteomes" id="UP000464675">
    <property type="component" value="Chromosome"/>
</dbReference>
<evidence type="ECO:0000313" key="2">
    <source>
        <dbReference type="EMBL" id="MBB5210953.1"/>
    </source>
</evidence>
<reference evidence="2 5" key="2">
    <citation type="submission" date="2020-08" db="EMBL/GenBank/DDBJ databases">
        <title>Genomic Encyclopedia of Type Strains, Phase IV (KMG-IV): sequencing the most valuable type-strain genomes for metagenomic binning, comparative biology and taxonomic classification.</title>
        <authorList>
            <person name="Goeker M."/>
        </authorList>
    </citation>
    <scope>NUCLEOTIDE SEQUENCE [LARGE SCALE GENOMIC DNA]</scope>
    <source>
        <strain evidence="2 5">DSM 11525</strain>
    </source>
</reference>
<dbReference type="Proteomes" id="UP000563601">
    <property type="component" value="Unassembled WGS sequence"/>
</dbReference>
<keyword evidence="4" id="KW-1185">Reference proteome</keyword>
<organism evidence="2 5">
    <name type="scientific">Microbulbifer hydrolyticus</name>
    <dbReference type="NCBI Taxonomy" id="48074"/>
    <lineage>
        <taxon>Bacteria</taxon>
        <taxon>Pseudomonadati</taxon>
        <taxon>Pseudomonadota</taxon>
        <taxon>Gammaproteobacteria</taxon>
        <taxon>Cellvibrionales</taxon>
        <taxon>Microbulbiferaceae</taxon>
        <taxon>Microbulbifer</taxon>
    </lineage>
</organism>
<dbReference type="OrthoDB" id="543560at2"/>
<dbReference type="InterPro" id="IPR022028">
    <property type="entry name" value="DUF3604"/>
</dbReference>
<evidence type="ECO:0000313" key="5">
    <source>
        <dbReference type="Proteomes" id="UP000563601"/>
    </source>
</evidence>
<dbReference type="EMBL" id="JACHHR010000002">
    <property type="protein sequence ID" value="MBB5210953.1"/>
    <property type="molecule type" value="Genomic_DNA"/>
</dbReference>
<dbReference type="InterPro" id="IPR016195">
    <property type="entry name" value="Pol/histidinol_Pase-like"/>
</dbReference>
<dbReference type="RefSeq" id="WP_161857570.1">
    <property type="nucleotide sequence ID" value="NZ_CP047491.1"/>
</dbReference>
<proteinExistence type="predicted"/>
<keyword evidence="1" id="KW-0732">Signal</keyword>
<evidence type="ECO:0000313" key="4">
    <source>
        <dbReference type="Proteomes" id="UP000464675"/>
    </source>
</evidence>
<gene>
    <name evidence="3" type="ORF">GTQ55_03980</name>
    <name evidence="2" type="ORF">HNQ53_001171</name>
</gene>
<feature type="signal peptide" evidence="1">
    <location>
        <begin position="1"/>
        <end position="24"/>
    </location>
</feature>
<dbReference type="EMBL" id="CP047491">
    <property type="protein sequence ID" value="QHQ38234.1"/>
    <property type="molecule type" value="Genomic_DNA"/>
</dbReference>